<organism evidence="3">
    <name type="scientific">Planktothricoides sp. SpSt-374</name>
    <dbReference type="NCBI Taxonomy" id="2282167"/>
    <lineage>
        <taxon>Bacteria</taxon>
        <taxon>Bacillati</taxon>
        <taxon>Cyanobacteriota</taxon>
        <taxon>Cyanophyceae</taxon>
        <taxon>Oscillatoriophycideae</taxon>
        <taxon>Oscillatoriales</taxon>
        <taxon>Oscillatoriaceae</taxon>
        <taxon>Planktothricoides</taxon>
    </lineage>
</organism>
<keyword evidence="2" id="KW-0812">Transmembrane</keyword>
<feature type="transmembrane region" description="Helical" evidence="2">
    <location>
        <begin position="141"/>
        <end position="160"/>
    </location>
</feature>
<keyword evidence="2" id="KW-0472">Membrane</keyword>
<evidence type="ECO:0000313" key="3">
    <source>
        <dbReference type="EMBL" id="HGG01859.1"/>
    </source>
</evidence>
<feature type="transmembrane region" description="Helical" evidence="2">
    <location>
        <begin position="98"/>
        <end position="121"/>
    </location>
</feature>
<evidence type="ECO:0000256" key="1">
    <source>
        <dbReference type="SAM" id="MobiDB-lite"/>
    </source>
</evidence>
<feature type="transmembrane region" description="Helical" evidence="2">
    <location>
        <begin position="377"/>
        <end position="399"/>
    </location>
</feature>
<feature type="transmembrane region" description="Helical" evidence="2">
    <location>
        <begin position="411"/>
        <end position="429"/>
    </location>
</feature>
<proteinExistence type="predicted"/>
<dbReference type="AlphaFoldDB" id="A0A7C3VIF3"/>
<accession>A0A7C3VIF3</accession>
<reference evidence="3" key="1">
    <citation type="journal article" date="2020" name="mSystems">
        <title>Genome- and Community-Level Interaction Insights into Carbon Utilization and Element Cycling Functions of Hydrothermarchaeota in Hydrothermal Sediment.</title>
        <authorList>
            <person name="Zhou Z."/>
            <person name="Liu Y."/>
            <person name="Xu W."/>
            <person name="Pan J."/>
            <person name="Luo Z.H."/>
            <person name="Li M."/>
        </authorList>
    </citation>
    <scope>NUCLEOTIDE SEQUENCE [LARGE SCALE GENOMIC DNA]</scope>
    <source>
        <strain evidence="3">SpSt-374</strain>
    </source>
</reference>
<evidence type="ECO:0000256" key="2">
    <source>
        <dbReference type="SAM" id="Phobius"/>
    </source>
</evidence>
<sequence length="593" mass="65465">MNHPSPSPRLPLARLWFVLSLTFAALYALLAMVRAFSADYVIQDDARQHVFWMQRFTDPELFPGDLIADYFQSVAPQGYAGLYHILAPVINPILLHKLLPLVLAIVTAGYCFGVCLSLFEVPFAGFAGSLLLQQCLWIQDGLISATPKAFIYPLLLAVLYHLLKKEVLATGLAVTLLGIFYPQGVLICSGVFLLQLFWSPRLPVSPSPRSVSEAEPRLPVSPSPRLVSEAEPRLPVSPSPRLPVSPSPLVGLVAGILVLLPYALSASDFGPAIAADAAKLMPEFLPGGRSAFFGEDPWRFWFSSRGGVRLSLEPPLMALGLLLPLLLKFPGRFPLAQKIHRDIAILSHLIISSLALFFTAHLLLFKLHLPSRYTQHSLRIVVAIAAGISLALIIDALFAAMQTIGGGKRKLWLWPIPALLVIVLIFYPATVKNFPWTGYTIGQFPALYQFLQQQPKDITIASLSEEANNLPSFAGRSILVGREYAIPYHTGYYNQFRQRVLDLITAQYSPDIAPVQEVIKKYGIDLWLVDGGAFAPGYLGGNSWLMQYPETKEAKDRLKANQLPAITQYLPRCTIFQTNDIFILSAPCILEGE</sequence>
<name>A0A7C3VIF3_9CYAN</name>
<feature type="transmembrane region" description="Helical" evidence="2">
    <location>
        <begin position="343"/>
        <end position="365"/>
    </location>
</feature>
<feature type="transmembrane region" description="Helical" evidence="2">
    <location>
        <begin position="172"/>
        <end position="198"/>
    </location>
</feature>
<keyword evidence="2" id="KW-1133">Transmembrane helix</keyword>
<evidence type="ECO:0008006" key="4">
    <source>
        <dbReference type="Google" id="ProtNLM"/>
    </source>
</evidence>
<feature type="region of interest" description="Disordered" evidence="1">
    <location>
        <begin position="206"/>
        <end position="225"/>
    </location>
</feature>
<comment type="caution">
    <text evidence="3">The sequence shown here is derived from an EMBL/GenBank/DDBJ whole genome shotgun (WGS) entry which is preliminary data.</text>
</comment>
<feature type="transmembrane region" description="Helical" evidence="2">
    <location>
        <begin position="12"/>
        <end position="33"/>
    </location>
</feature>
<gene>
    <name evidence="3" type="ORF">ENR15_14735</name>
</gene>
<protein>
    <recommendedName>
        <fullName evidence="4">DUF2079 domain-containing protein</fullName>
    </recommendedName>
</protein>
<dbReference type="EMBL" id="DSPX01000149">
    <property type="protein sequence ID" value="HGG01859.1"/>
    <property type="molecule type" value="Genomic_DNA"/>
</dbReference>